<dbReference type="AlphaFoldDB" id="A0A1F6UHQ4"/>
<gene>
    <name evidence="1" type="ORF">A2V58_05245</name>
</gene>
<organism evidence="1 2">
    <name type="scientific">Candidatus Muproteobacteria bacterium RBG_19FT_COMBO_61_10</name>
    <dbReference type="NCBI Taxonomy" id="1817761"/>
    <lineage>
        <taxon>Bacteria</taxon>
        <taxon>Pseudomonadati</taxon>
        <taxon>Pseudomonadota</taxon>
        <taxon>Candidatus Muproteobacteria</taxon>
    </lineage>
</organism>
<reference evidence="1 2" key="1">
    <citation type="journal article" date="2016" name="Nat. Commun.">
        <title>Thousands of microbial genomes shed light on interconnected biogeochemical processes in an aquifer system.</title>
        <authorList>
            <person name="Anantharaman K."/>
            <person name="Brown C.T."/>
            <person name="Hug L.A."/>
            <person name="Sharon I."/>
            <person name="Castelle C.J."/>
            <person name="Probst A.J."/>
            <person name="Thomas B.C."/>
            <person name="Singh A."/>
            <person name="Wilkins M.J."/>
            <person name="Karaoz U."/>
            <person name="Brodie E.L."/>
            <person name="Williams K.H."/>
            <person name="Hubbard S.S."/>
            <person name="Banfield J.F."/>
        </authorList>
    </citation>
    <scope>NUCLEOTIDE SEQUENCE [LARGE SCALE GENOMIC DNA]</scope>
</reference>
<dbReference type="Proteomes" id="UP000177950">
    <property type="component" value="Unassembled WGS sequence"/>
</dbReference>
<name>A0A1F6UHQ4_9PROT</name>
<evidence type="ECO:0000313" key="2">
    <source>
        <dbReference type="Proteomes" id="UP000177950"/>
    </source>
</evidence>
<protein>
    <submittedName>
        <fullName evidence="1">Uncharacterized protein</fullName>
    </submittedName>
</protein>
<accession>A0A1F6UHQ4</accession>
<proteinExistence type="predicted"/>
<dbReference type="EMBL" id="MFSV01000166">
    <property type="protein sequence ID" value="OGI56871.1"/>
    <property type="molecule type" value="Genomic_DNA"/>
</dbReference>
<comment type="caution">
    <text evidence="1">The sequence shown here is derived from an EMBL/GenBank/DDBJ whole genome shotgun (WGS) entry which is preliminary data.</text>
</comment>
<sequence length="63" mass="7033">MNVLVIHCPPVQHAVKNTIAQVRYAAATQGDHRIRQTPFDTDPCTHPLAFTLTPLIFLDELPV</sequence>
<evidence type="ECO:0000313" key="1">
    <source>
        <dbReference type="EMBL" id="OGI56871.1"/>
    </source>
</evidence>